<comment type="caution">
    <text evidence="1">The sequence shown here is derived from an EMBL/GenBank/DDBJ whole genome shotgun (WGS) entry which is preliminary data.</text>
</comment>
<evidence type="ECO:0000313" key="2">
    <source>
        <dbReference type="Proteomes" id="UP000178127"/>
    </source>
</evidence>
<name>A0A1F4V8T6_UNCKA</name>
<evidence type="ECO:0008006" key="3">
    <source>
        <dbReference type="Google" id="ProtNLM"/>
    </source>
</evidence>
<evidence type="ECO:0000313" key="1">
    <source>
        <dbReference type="EMBL" id="OGC53612.1"/>
    </source>
</evidence>
<protein>
    <recommendedName>
        <fullName evidence="3">DUF3891 domain-containing protein</fullName>
    </recommendedName>
</protein>
<dbReference type="EMBL" id="MEVD01000013">
    <property type="protein sequence ID" value="OGC53612.1"/>
    <property type="molecule type" value="Genomic_DNA"/>
</dbReference>
<dbReference type="Proteomes" id="UP000178127">
    <property type="component" value="Unassembled WGS sequence"/>
</dbReference>
<sequence length="224" mass="25984">MFINSKHNLIITQREHAKLAGNIALNWGNNDFDKPKIPFHDFVEGIAFHQNGSDCFDTYQAAAGNYDELPNVLAKDFYAKLNSKVASLINMYHQYRLATRISKKIDSDTLVELADEFKKEIDKQLITSEFIEQDFLWADKIANMCDRLAFDFSNGKSIEEIFEIYSEVKSTDKTVIKFKFDGTEISLDKWPFCSDKLRFNVIGFERDKYPQVLIPHLIQFELSL</sequence>
<dbReference type="Pfam" id="PF13030">
    <property type="entry name" value="DUF3891"/>
    <property type="match status" value="1"/>
</dbReference>
<dbReference type="AlphaFoldDB" id="A0A1F4V8T6"/>
<organism evidence="1 2">
    <name type="scientific">candidate division WWE3 bacterium RIFCSPHIGHO2_02_FULL_38_14</name>
    <dbReference type="NCBI Taxonomy" id="1802620"/>
    <lineage>
        <taxon>Bacteria</taxon>
        <taxon>Katanobacteria</taxon>
    </lineage>
</organism>
<reference evidence="1 2" key="1">
    <citation type="journal article" date="2016" name="Nat. Commun.">
        <title>Thousands of microbial genomes shed light on interconnected biogeochemical processes in an aquifer system.</title>
        <authorList>
            <person name="Anantharaman K."/>
            <person name="Brown C.T."/>
            <person name="Hug L.A."/>
            <person name="Sharon I."/>
            <person name="Castelle C.J."/>
            <person name="Probst A.J."/>
            <person name="Thomas B.C."/>
            <person name="Singh A."/>
            <person name="Wilkins M.J."/>
            <person name="Karaoz U."/>
            <person name="Brodie E.L."/>
            <person name="Williams K.H."/>
            <person name="Hubbard S.S."/>
            <person name="Banfield J.F."/>
        </authorList>
    </citation>
    <scope>NUCLEOTIDE SEQUENCE [LARGE SCALE GENOMIC DNA]</scope>
</reference>
<dbReference type="InterPro" id="IPR024992">
    <property type="entry name" value="DUF3891"/>
</dbReference>
<proteinExistence type="predicted"/>
<accession>A0A1F4V8T6</accession>
<gene>
    <name evidence="1" type="ORF">A3D91_04180</name>
</gene>